<proteinExistence type="predicted"/>
<accession>A0A5L4PLU9</accession>
<dbReference type="AlphaFoldDB" id="A0A5L4PLU9"/>
<comment type="caution">
    <text evidence="1">The sequence shown here is derived from an EMBL/GenBank/DDBJ whole genome shotgun (WGS) entry which is preliminary data.</text>
</comment>
<evidence type="ECO:0000313" key="1">
    <source>
        <dbReference type="EMBL" id="EAJ7105312.1"/>
    </source>
</evidence>
<reference evidence="1" key="1">
    <citation type="submission" date="2018-05" db="EMBL/GenBank/DDBJ databases">
        <authorList>
            <consortium name="PulseNet: The National Subtyping Network for Foodborne Disease Surveillance"/>
            <person name="Tarr C.L."/>
            <person name="Trees E."/>
            <person name="Katz L.S."/>
            <person name="Carleton-Romer H.A."/>
            <person name="Stroika S."/>
            <person name="Kucerova Z."/>
            <person name="Roache K.F."/>
            <person name="Sabol A.L."/>
            <person name="Besser J."/>
            <person name="Gerner-Smidt P."/>
        </authorList>
    </citation>
    <scope>NUCLEOTIDE SEQUENCE</scope>
    <source>
        <strain evidence="1">D2813</strain>
    </source>
</reference>
<protein>
    <submittedName>
        <fullName evidence="1">Uncharacterized protein</fullName>
    </submittedName>
</protein>
<gene>
    <name evidence="1" type="ORF">YZ54_07425</name>
</gene>
<name>A0A5L4PLU9_CAMUP</name>
<sequence>MSKIISFATGCVLVATGMWYYDGKNSMRYPVEEEYAFISTCIGQNSRKQNKKLCIDFLKRCHQAEQKDIKACIDYIKKN</sequence>
<organism evidence="1">
    <name type="scientific">Campylobacter upsaliensis</name>
    <dbReference type="NCBI Taxonomy" id="28080"/>
    <lineage>
        <taxon>Bacteria</taxon>
        <taxon>Pseudomonadati</taxon>
        <taxon>Campylobacterota</taxon>
        <taxon>Epsilonproteobacteria</taxon>
        <taxon>Campylobacterales</taxon>
        <taxon>Campylobacteraceae</taxon>
        <taxon>Campylobacter</taxon>
    </lineage>
</organism>
<dbReference type="EMBL" id="AACABH010000040">
    <property type="protein sequence ID" value="EAJ7105312.1"/>
    <property type="molecule type" value="Genomic_DNA"/>
</dbReference>